<keyword evidence="2" id="KW-1185">Reference proteome</keyword>
<gene>
    <name evidence="1" type="ORF">F5148DRAFT_986122</name>
</gene>
<evidence type="ECO:0000313" key="1">
    <source>
        <dbReference type="EMBL" id="KAI9452258.1"/>
    </source>
</evidence>
<comment type="caution">
    <text evidence="1">The sequence shown here is derived from an EMBL/GenBank/DDBJ whole genome shotgun (WGS) entry which is preliminary data.</text>
</comment>
<evidence type="ECO:0000313" key="2">
    <source>
        <dbReference type="Proteomes" id="UP001207468"/>
    </source>
</evidence>
<organism evidence="1 2">
    <name type="scientific">Russula earlei</name>
    <dbReference type="NCBI Taxonomy" id="71964"/>
    <lineage>
        <taxon>Eukaryota</taxon>
        <taxon>Fungi</taxon>
        <taxon>Dikarya</taxon>
        <taxon>Basidiomycota</taxon>
        <taxon>Agaricomycotina</taxon>
        <taxon>Agaricomycetes</taxon>
        <taxon>Russulales</taxon>
        <taxon>Russulaceae</taxon>
        <taxon>Russula</taxon>
    </lineage>
</organism>
<dbReference type="Proteomes" id="UP001207468">
    <property type="component" value="Unassembled WGS sequence"/>
</dbReference>
<dbReference type="EMBL" id="JAGFNK010000344">
    <property type="protein sequence ID" value="KAI9452258.1"/>
    <property type="molecule type" value="Genomic_DNA"/>
</dbReference>
<reference evidence="1" key="1">
    <citation type="submission" date="2021-03" db="EMBL/GenBank/DDBJ databases">
        <title>Evolutionary priming and transition to the ectomycorrhizal habit in an iconic lineage of mushroom-forming fungi: is preadaptation a requirement?</title>
        <authorList>
            <consortium name="DOE Joint Genome Institute"/>
            <person name="Looney B.P."/>
            <person name="Miyauchi S."/>
            <person name="Morin E."/>
            <person name="Drula E."/>
            <person name="Courty P.E."/>
            <person name="Chicoki N."/>
            <person name="Fauchery L."/>
            <person name="Kohler A."/>
            <person name="Kuo A."/>
            <person name="LaButti K."/>
            <person name="Pangilinan J."/>
            <person name="Lipzen A."/>
            <person name="Riley R."/>
            <person name="Andreopoulos W."/>
            <person name="He G."/>
            <person name="Johnson J."/>
            <person name="Barry K.W."/>
            <person name="Grigoriev I.V."/>
            <person name="Nagy L."/>
            <person name="Hibbett D."/>
            <person name="Henrissat B."/>
            <person name="Matheny P.B."/>
            <person name="Labbe J."/>
            <person name="Martin A.F."/>
        </authorList>
    </citation>
    <scope>NUCLEOTIDE SEQUENCE</scope>
    <source>
        <strain evidence="1">BPL698</strain>
    </source>
</reference>
<proteinExistence type="predicted"/>
<accession>A0ACC0TWY2</accession>
<name>A0ACC0TWY2_9AGAM</name>
<sequence>MQSLLRWGIENYNNRDDSGTGADSLTQRTNLDPGIIDAILGRPDSELMKEALAKAHDASLDESARLTALDDLEMLVENIDNANDLERLNMWEPLQALLLSPSDDVKTQAMWVIGTAVQNNPAAQKAYLALDPLPSLLSHLSPSPRSSQQLRSKAIYALSGLLKHNAAAMAPFDAAAGWDALRGALSDSDISVRRKAAFLLNSLLVPSAAPGARIHGGGPPVGAPVRVHPNSHASMVADPASAETAPETLRALRAHRLLPVVVRELTEPTPYGPDGDEGNGRDADLEEKLTRCVRLPGLSFFFSLLCLLCRLLHTYVSAHNGAFDGPETNSLGAFLSARRAKPGEGELGLDADELQVLENALV</sequence>
<protein>
    <submittedName>
        <fullName evidence="1">Fes1-domain-containing protein</fullName>
    </submittedName>
</protein>